<reference evidence="8 9" key="1">
    <citation type="submission" date="2024-02" db="EMBL/GenBank/DDBJ databases">
        <authorList>
            <person name="Chen Y."/>
            <person name="Shah S."/>
            <person name="Dougan E. K."/>
            <person name="Thang M."/>
            <person name="Chan C."/>
        </authorList>
    </citation>
    <scope>NUCLEOTIDE SEQUENCE [LARGE SCALE GENOMIC DNA]</scope>
</reference>
<evidence type="ECO:0000256" key="3">
    <source>
        <dbReference type="ARBA" id="ARBA00022989"/>
    </source>
</evidence>
<keyword evidence="3 5" id="KW-1133">Transmembrane helix</keyword>
<feature type="domain" description="NarX-like N-terminal" evidence="7">
    <location>
        <begin position="19"/>
        <end position="108"/>
    </location>
</feature>
<keyword evidence="6" id="KW-0732">Signal</keyword>
<evidence type="ECO:0000313" key="9">
    <source>
        <dbReference type="Proteomes" id="UP001642464"/>
    </source>
</evidence>
<keyword evidence="2 5" id="KW-0812">Transmembrane</keyword>
<sequence length="876" mass="95896">MVWWWRLVLSLPLLRHAEAQNWGKTIDVAGRQRMLTQRMSKEFLQVSLDIDPEANANRMRGSINLFNVTLLALINGDDEQGIIGSPNQLVADGLQVVLGLWIPFAQLLLNHVATVRDSSGFVDMAVLTQVANENVPLLVTSNIVVGRLVDAAKSAGAPTNGLVVDTAGRQRMLIQRMCKESMLISQGVNVGTNLRLLKNNRLLFANSHVGIVEGATWAGVPVLSKLCTMHQMREVTYNFQQFSPDINRILNAETPSDSQQIAIALSVNISDKSVPLFASMVAAVQLYVNDQGSCDPAADMTQAGWQDLLMKTLELRKLLEQARQFYLQVGNGIDVANSQVGLVVTLNSILERVDNLVQGNKALDIPAPPTQSALTSLLSVKLQWEELQGSFSPAMTNRDGVTNVEVANINSDSVGFKSAVQQIVWQYETSAIGELTAASDATTEAATGASIHTIIVAEGQKANVVEVAVLANLVAYAERPDENSILMNTTRDTFVEIHFSLLEGQAATDVYPAIAAENDVCFIRKMRTIYSSFVTLENLAQEVRSAGTSSLAEIPQFVDQVIAGYEEVKGYYNQGSIPCSNRAYNLPEWEGLVFAVGRLRALTQEASADFILSTQGVNVERSIASMIRFTAAFRSLAYGDDQLPSPPTQQAVNKILNTVKPAYDHVFNAAAASNVQNFLIQADAVASKCAEIKSMYFNEAQSSLSEFPVQRLEAALDQMYRVNRVVKLALMNIYQLTTTSNTLSQSISEFERVHKDMKEGGGGLPEIVSQREDLLAQWDAVDSAWQRLRSLLLTQSAGDVQNLLDAKMATLQEIDVLAELFSVPDPGVLETFPWMFVAYGLMGAFLLFCACGAAYIHWASRRKRTDAQQQGGWSQA</sequence>
<evidence type="ECO:0000256" key="6">
    <source>
        <dbReference type="SAM" id="SignalP"/>
    </source>
</evidence>
<feature type="chain" id="PRO_5047082419" description="NarX-like N-terminal domain-containing protein" evidence="6">
    <location>
        <begin position="20"/>
        <end position="876"/>
    </location>
</feature>
<gene>
    <name evidence="8" type="ORF">SCF082_LOCUS41739</name>
</gene>
<evidence type="ECO:0000259" key="7">
    <source>
        <dbReference type="Pfam" id="PF13675"/>
    </source>
</evidence>
<comment type="subcellular location">
    <subcellularLocation>
        <location evidence="1">Membrane</location>
        <topology evidence="1">Multi-pass membrane protein</topology>
    </subcellularLocation>
</comment>
<name>A0ABP0QJE4_9DINO</name>
<evidence type="ECO:0000256" key="2">
    <source>
        <dbReference type="ARBA" id="ARBA00022692"/>
    </source>
</evidence>
<dbReference type="EMBL" id="CAXAMM010039685">
    <property type="protein sequence ID" value="CAK9088380.1"/>
    <property type="molecule type" value="Genomic_DNA"/>
</dbReference>
<accession>A0ABP0QJE4</accession>
<dbReference type="Proteomes" id="UP001642464">
    <property type="component" value="Unassembled WGS sequence"/>
</dbReference>
<dbReference type="InterPro" id="IPR029095">
    <property type="entry name" value="NarX-like_N"/>
</dbReference>
<evidence type="ECO:0000256" key="1">
    <source>
        <dbReference type="ARBA" id="ARBA00004141"/>
    </source>
</evidence>
<keyword evidence="9" id="KW-1185">Reference proteome</keyword>
<evidence type="ECO:0000256" key="5">
    <source>
        <dbReference type="SAM" id="Phobius"/>
    </source>
</evidence>
<proteinExistence type="predicted"/>
<protein>
    <recommendedName>
        <fullName evidence="7">NarX-like N-terminal domain-containing protein</fullName>
    </recommendedName>
</protein>
<comment type="caution">
    <text evidence="8">The sequence shown here is derived from an EMBL/GenBank/DDBJ whole genome shotgun (WGS) entry which is preliminary data.</text>
</comment>
<evidence type="ECO:0000256" key="4">
    <source>
        <dbReference type="ARBA" id="ARBA00023136"/>
    </source>
</evidence>
<organism evidence="8 9">
    <name type="scientific">Durusdinium trenchii</name>
    <dbReference type="NCBI Taxonomy" id="1381693"/>
    <lineage>
        <taxon>Eukaryota</taxon>
        <taxon>Sar</taxon>
        <taxon>Alveolata</taxon>
        <taxon>Dinophyceae</taxon>
        <taxon>Suessiales</taxon>
        <taxon>Symbiodiniaceae</taxon>
        <taxon>Durusdinium</taxon>
    </lineage>
</organism>
<dbReference type="Pfam" id="PF13675">
    <property type="entry name" value="PilJ"/>
    <property type="match status" value="2"/>
</dbReference>
<keyword evidence="4 5" id="KW-0472">Membrane</keyword>
<feature type="signal peptide" evidence="6">
    <location>
        <begin position="1"/>
        <end position="19"/>
    </location>
</feature>
<feature type="domain" description="NarX-like N-terminal" evidence="7">
    <location>
        <begin position="718"/>
        <end position="792"/>
    </location>
</feature>
<feature type="transmembrane region" description="Helical" evidence="5">
    <location>
        <begin position="832"/>
        <end position="856"/>
    </location>
</feature>
<evidence type="ECO:0000313" key="8">
    <source>
        <dbReference type="EMBL" id="CAK9088380.1"/>
    </source>
</evidence>